<organism evidence="10 11">
    <name type="scientific">Cotesia congregata</name>
    <name type="common">Parasitoid wasp</name>
    <name type="synonym">Apanteles congregatus</name>
    <dbReference type="NCBI Taxonomy" id="51543"/>
    <lineage>
        <taxon>Eukaryota</taxon>
        <taxon>Metazoa</taxon>
        <taxon>Ecdysozoa</taxon>
        <taxon>Arthropoda</taxon>
        <taxon>Hexapoda</taxon>
        <taxon>Insecta</taxon>
        <taxon>Pterygota</taxon>
        <taxon>Neoptera</taxon>
        <taxon>Endopterygota</taxon>
        <taxon>Hymenoptera</taxon>
        <taxon>Apocrita</taxon>
        <taxon>Ichneumonoidea</taxon>
        <taxon>Braconidae</taxon>
        <taxon>Microgastrinae</taxon>
        <taxon>Cotesia</taxon>
    </lineage>
</organism>
<keyword evidence="3 8" id="KW-0863">Zinc-finger</keyword>
<feature type="domain" description="C2H2-type" evidence="9">
    <location>
        <begin position="61"/>
        <end position="91"/>
    </location>
</feature>
<evidence type="ECO:0000256" key="3">
    <source>
        <dbReference type="ARBA" id="ARBA00022771"/>
    </source>
</evidence>
<dbReference type="PROSITE" id="PS00028">
    <property type="entry name" value="ZINC_FINGER_C2H2_1"/>
    <property type="match status" value="3"/>
</dbReference>
<accession>A0A8J2HCK0</accession>
<dbReference type="PROSITE" id="PS50157">
    <property type="entry name" value="ZINC_FINGER_C2H2_2"/>
    <property type="match status" value="2"/>
</dbReference>
<evidence type="ECO:0000256" key="1">
    <source>
        <dbReference type="ARBA" id="ARBA00004123"/>
    </source>
</evidence>
<evidence type="ECO:0000259" key="9">
    <source>
        <dbReference type="PROSITE" id="PS50157"/>
    </source>
</evidence>
<keyword evidence="4" id="KW-0862">Zinc</keyword>
<dbReference type="EMBL" id="CAJNRD030001119">
    <property type="protein sequence ID" value="CAG5090073.1"/>
    <property type="molecule type" value="Genomic_DNA"/>
</dbReference>
<sequence>MKVAYEDDNSATLRFLLSQPFIEINSLTHDKKSCLHHPEICAEIKRYIKHLKIHPILTGQFICGYNHCGATFRFENSLRSHINRSHNFTREEAGSLESNNKQKLELLELKCNVLYCTQKFDDIKKFKTHLNNHIKDGVAVQCYFPECNKTYRKVNSLSSHISINHNEKELKFPSSESGSSVSEELSDDEICEKAPLVTPILIIRGNNLHDSANKYDVIIEKQKSVSVESFQNGILVTFLMYYVFALEYPKSIEGTLETIQRLFLEICPQEGTKRASKTKKATAIHPKVLSLTDNIGIYTDSD</sequence>
<dbReference type="Gene3D" id="3.30.160.60">
    <property type="entry name" value="Classic Zinc Finger"/>
    <property type="match status" value="1"/>
</dbReference>
<keyword evidence="7" id="KW-0539">Nucleus</keyword>
<reference evidence="10" key="1">
    <citation type="submission" date="2021-04" db="EMBL/GenBank/DDBJ databases">
        <authorList>
            <person name="Chebbi M.A.C M."/>
        </authorList>
    </citation>
    <scope>NUCLEOTIDE SEQUENCE</scope>
</reference>
<dbReference type="PANTHER" id="PTHR46179">
    <property type="entry name" value="ZINC FINGER PROTEIN"/>
    <property type="match status" value="1"/>
</dbReference>
<evidence type="ECO:0000256" key="7">
    <source>
        <dbReference type="ARBA" id="ARBA00023242"/>
    </source>
</evidence>
<dbReference type="OrthoDB" id="7700249at2759"/>
<comment type="caution">
    <text evidence="10">The sequence shown here is derived from an EMBL/GenBank/DDBJ whole genome shotgun (WGS) entry which is preliminary data.</text>
</comment>
<dbReference type="Proteomes" id="UP000786811">
    <property type="component" value="Unassembled WGS sequence"/>
</dbReference>
<gene>
    <name evidence="10" type="ORF">HICCMSTLAB_LOCUS5479</name>
</gene>
<dbReference type="PANTHER" id="PTHR46179:SF13">
    <property type="entry name" value="C2H2-TYPE DOMAIN-CONTAINING PROTEIN"/>
    <property type="match status" value="1"/>
</dbReference>
<keyword evidence="6" id="KW-0804">Transcription</keyword>
<evidence type="ECO:0000313" key="10">
    <source>
        <dbReference type="EMBL" id="CAG5090073.1"/>
    </source>
</evidence>
<dbReference type="GO" id="GO:0006357">
    <property type="term" value="P:regulation of transcription by RNA polymerase II"/>
    <property type="evidence" value="ECO:0007669"/>
    <property type="project" value="TreeGrafter"/>
</dbReference>
<keyword evidence="5" id="KW-0805">Transcription regulation</keyword>
<dbReference type="GO" id="GO:0008270">
    <property type="term" value="F:zinc ion binding"/>
    <property type="evidence" value="ECO:0007669"/>
    <property type="project" value="UniProtKB-KW"/>
</dbReference>
<evidence type="ECO:0000256" key="8">
    <source>
        <dbReference type="PROSITE-ProRule" id="PRU00042"/>
    </source>
</evidence>
<evidence type="ECO:0000256" key="4">
    <source>
        <dbReference type="ARBA" id="ARBA00022833"/>
    </source>
</evidence>
<feature type="domain" description="C2H2-type" evidence="9">
    <location>
        <begin position="140"/>
        <end position="169"/>
    </location>
</feature>
<evidence type="ECO:0000256" key="6">
    <source>
        <dbReference type="ARBA" id="ARBA00023163"/>
    </source>
</evidence>
<protein>
    <recommendedName>
        <fullName evidence="9">C2H2-type domain-containing protein</fullName>
    </recommendedName>
</protein>
<evidence type="ECO:0000313" key="11">
    <source>
        <dbReference type="Proteomes" id="UP000786811"/>
    </source>
</evidence>
<name>A0A8J2HCK0_COTCN</name>
<evidence type="ECO:0000256" key="2">
    <source>
        <dbReference type="ARBA" id="ARBA00022723"/>
    </source>
</evidence>
<proteinExistence type="predicted"/>
<dbReference type="GO" id="GO:0005634">
    <property type="term" value="C:nucleus"/>
    <property type="evidence" value="ECO:0007669"/>
    <property type="project" value="UniProtKB-SubCell"/>
</dbReference>
<dbReference type="SMART" id="SM00355">
    <property type="entry name" value="ZnF_C2H2"/>
    <property type="match status" value="3"/>
</dbReference>
<dbReference type="AlphaFoldDB" id="A0A8J2HCK0"/>
<dbReference type="InterPro" id="IPR013087">
    <property type="entry name" value="Znf_C2H2_type"/>
</dbReference>
<keyword evidence="11" id="KW-1185">Reference proteome</keyword>
<keyword evidence="2" id="KW-0479">Metal-binding</keyword>
<comment type="subcellular location">
    <subcellularLocation>
        <location evidence="1">Nucleus</location>
    </subcellularLocation>
</comment>
<evidence type="ECO:0000256" key="5">
    <source>
        <dbReference type="ARBA" id="ARBA00023015"/>
    </source>
</evidence>
<dbReference type="InterPro" id="IPR051061">
    <property type="entry name" value="Zinc_finger_trans_reg"/>
</dbReference>